<evidence type="ECO:0000313" key="1">
    <source>
        <dbReference type="EMBL" id="CAI6335429.1"/>
    </source>
</evidence>
<name>A0A9W4UHI4_9PLEO</name>
<sequence length="194" mass="21436">MFNLELLPLPYMHPSIVTKAKSHNIVRQIPFRLLTMAGYTLINVDQSHRHWLLCQHHLTFTLQSRPCLPPSSVHAPVMRTVTASDATNASASHINFWRDARKVLNVQDIHSSGSALQSIQVQALHTSLIQSTLCEVAGSLPQALRSLARNGSYMPCHVLAWLAAAQPPSLAFWARGETRENCSCTIPAPSPMIT</sequence>
<proteinExistence type="predicted"/>
<keyword evidence="2" id="KW-1185">Reference proteome</keyword>
<protein>
    <submittedName>
        <fullName evidence="1">Uncharacterized protein</fullName>
    </submittedName>
</protein>
<organism evidence="1 2">
    <name type="scientific">Periconia digitata</name>
    <dbReference type="NCBI Taxonomy" id="1303443"/>
    <lineage>
        <taxon>Eukaryota</taxon>
        <taxon>Fungi</taxon>
        <taxon>Dikarya</taxon>
        <taxon>Ascomycota</taxon>
        <taxon>Pezizomycotina</taxon>
        <taxon>Dothideomycetes</taxon>
        <taxon>Pleosporomycetidae</taxon>
        <taxon>Pleosporales</taxon>
        <taxon>Massarineae</taxon>
        <taxon>Periconiaceae</taxon>
        <taxon>Periconia</taxon>
    </lineage>
</organism>
<accession>A0A9W4UHI4</accession>
<comment type="caution">
    <text evidence="1">The sequence shown here is derived from an EMBL/GenBank/DDBJ whole genome shotgun (WGS) entry which is preliminary data.</text>
</comment>
<dbReference type="AlphaFoldDB" id="A0A9W4UHI4"/>
<evidence type="ECO:0000313" key="2">
    <source>
        <dbReference type="Proteomes" id="UP001152607"/>
    </source>
</evidence>
<reference evidence="1" key="1">
    <citation type="submission" date="2023-01" db="EMBL/GenBank/DDBJ databases">
        <authorList>
            <person name="Van Ghelder C."/>
            <person name="Rancurel C."/>
        </authorList>
    </citation>
    <scope>NUCLEOTIDE SEQUENCE</scope>
    <source>
        <strain evidence="1">CNCM I-4278</strain>
    </source>
</reference>
<gene>
    <name evidence="1" type="ORF">PDIGIT_LOCUS8510</name>
</gene>
<dbReference type="EMBL" id="CAOQHR010000005">
    <property type="protein sequence ID" value="CAI6335429.1"/>
    <property type="molecule type" value="Genomic_DNA"/>
</dbReference>
<dbReference type="Proteomes" id="UP001152607">
    <property type="component" value="Unassembled WGS sequence"/>
</dbReference>